<dbReference type="FunFam" id="3.10.120.10:FF:000007">
    <property type="entry name" value="Sulfite oxidase, mitochondrial"/>
    <property type="match status" value="1"/>
</dbReference>
<dbReference type="InterPro" id="IPR000572">
    <property type="entry name" value="OxRdtase_Mopterin-bd_dom"/>
</dbReference>
<evidence type="ECO:0000256" key="1">
    <source>
        <dbReference type="ARBA" id="ARBA00022617"/>
    </source>
</evidence>
<keyword evidence="6" id="KW-1185">Reference proteome</keyword>
<organism evidence="5 6">
    <name type="scientific">Cyclostephanos tholiformis</name>
    <dbReference type="NCBI Taxonomy" id="382380"/>
    <lineage>
        <taxon>Eukaryota</taxon>
        <taxon>Sar</taxon>
        <taxon>Stramenopiles</taxon>
        <taxon>Ochrophyta</taxon>
        <taxon>Bacillariophyta</taxon>
        <taxon>Coscinodiscophyceae</taxon>
        <taxon>Thalassiosirophycidae</taxon>
        <taxon>Stephanodiscales</taxon>
        <taxon>Stephanodiscaceae</taxon>
        <taxon>Cyclostephanos</taxon>
    </lineage>
</organism>
<dbReference type="InterPro" id="IPR036400">
    <property type="entry name" value="Cyt_B5-like_heme/steroid_sf"/>
</dbReference>
<dbReference type="Pfam" id="PF00173">
    <property type="entry name" value="Cyt-b5"/>
    <property type="match status" value="1"/>
</dbReference>
<dbReference type="Gene3D" id="3.10.120.10">
    <property type="entry name" value="Cytochrome b5-like heme/steroid binding domain"/>
    <property type="match status" value="1"/>
</dbReference>
<dbReference type="PRINTS" id="PR00363">
    <property type="entry name" value="CYTOCHROMEB5"/>
</dbReference>
<evidence type="ECO:0000313" key="6">
    <source>
        <dbReference type="Proteomes" id="UP001530377"/>
    </source>
</evidence>
<dbReference type="PROSITE" id="PS00191">
    <property type="entry name" value="CYTOCHROME_B5_1"/>
    <property type="match status" value="1"/>
</dbReference>
<dbReference type="SMART" id="SM01117">
    <property type="entry name" value="Cyt-b5"/>
    <property type="match status" value="1"/>
</dbReference>
<comment type="caution">
    <text evidence="5">The sequence shown here is derived from an EMBL/GenBank/DDBJ whole genome shotgun (WGS) entry which is preliminary data.</text>
</comment>
<reference evidence="5 6" key="1">
    <citation type="submission" date="2024-10" db="EMBL/GenBank/DDBJ databases">
        <title>Updated reference genomes for cyclostephanoid diatoms.</title>
        <authorList>
            <person name="Roberts W.R."/>
            <person name="Alverson A.J."/>
        </authorList>
    </citation>
    <scope>NUCLEOTIDE SEQUENCE [LARGE SCALE GENOMIC DNA]</scope>
    <source>
        <strain evidence="5 6">AJA228-03</strain>
    </source>
</reference>
<dbReference type="AlphaFoldDB" id="A0ABD3RVS6"/>
<dbReference type="InterPro" id="IPR036374">
    <property type="entry name" value="OxRdtase_Mopterin-bd_sf"/>
</dbReference>
<evidence type="ECO:0000256" key="3">
    <source>
        <dbReference type="ARBA" id="ARBA00023004"/>
    </source>
</evidence>
<dbReference type="InterPro" id="IPR001199">
    <property type="entry name" value="Cyt_B5-like_heme/steroid-bd"/>
</dbReference>
<evidence type="ECO:0000313" key="5">
    <source>
        <dbReference type="EMBL" id="KAL3816296.1"/>
    </source>
</evidence>
<keyword evidence="2" id="KW-0479">Metal-binding</keyword>
<dbReference type="InterPro" id="IPR018506">
    <property type="entry name" value="Cyt_B5_heme-BS"/>
</dbReference>
<dbReference type="GO" id="GO:0046872">
    <property type="term" value="F:metal ion binding"/>
    <property type="evidence" value="ECO:0007669"/>
    <property type="project" value="UniProtKB-KW"/>
</dbReference>
<dbReference type="Pfam" id="PF00174">
    <property type="entry name" value="Oxidored_molyb"/>
    <property type="match status" value="1"/>
</dbReference>
<dbReference type="EMBL" id="JALLPB020000156">
    <property type="protein sequence ID" value="KAL3816296.1"/>
    <property type="molecule type" value="Genomic_DNA"/>
</dbReference>
<dbReference type="PRINTS" id="PR00407">
    <property type="entry name" value="EUMOPTERIN"/>
</dbReference>
<gene>
    <name evidence="5" type="ORF">ACHAXA_008104</name>
</gene>
<evidence type="ECO:0000256" key="2">
    <source>
        <dbReference type="ARBA" id="ARBA00022723"/>
    </source>
</evidence>
<dbReference type="Gene3D" id="3.90.420.10">
    <property type="entry name" value="Oxidoreductase, molybdopterin-binding domain"/>
    <property type="match status" value="1"/>
</dbReference>
<accession>A0ABD3RVS6</accession>
<dbReference type="PANTHER" id="PTHR19372:SF7">
    <property type="entry name" value="SULFITE OXIDASE, MITOCHONDRIAL"/>
    <property type="match status" value="1"/>
</dbReference>
<dbReference type="PANTHER" id="PTHR19372">
    <property type="entry name" value="SULFITE REDUCTASE"/>
    <property type="match status" value="1"/>
</dbReference>
<sequence length="538" mass="59652">MFSSRANGLFRARSLSIHRPILAHYPRALQTLKFASVMSSSVSTCPHIQHHYQGRGYRYRQGPTLLMAASAIIAASGALSGGSIQCQAREKQDQLPTYTMAQVSKNNGKGPDKRVWMTYGGCVYDVTDFIANHPGGSQKILLAAGGPIEPHWHVYRQHFSTDLPQRYMEKMLIGNLDPSDQETVDEIMDKLSEDTDPYENEPTRSPLLKVHSDTPMNAEVPMDILNENYITPVSEFYIRHHHPVPLLSEKQVEDFRLDVDLTLLGGKNQIAKISLAQIKSLPKVEVTATLQCSGNRRSGFNDLRETSGTPWSQGAISTAKWGGARLVDVLMLASEQLTDDDVSQGLAGSAHCTSKCHNISCLPQTLQNVQRLLDAHPNLQHIRFECLDGMLSSIDVGKALSPFGDVIIAYEMNDAPLNREHGYPLRVITPGYAAVRSPKWVSRIELAEEQAEGAWHRGLNYKILPPSVQNANEVDLEQMPGLSEVSVFSGITKVSRVAQTGNDPVKKLVPGETVLVKASGWAWAGEYFQMLYQEHRFI</sequence>
<evidence type="ECO:0000259" key="4">
    <source>
        <dbReference type="PROSITE" id="PS50255"/>
    </source>
</evidence>
<keyword evidence="3" id="KW-0408">Iron</keyword>
<feature type="domain" description="Cytochrome b5 heme-binding" evidence="4">
    <location>
        <begin position="95"/>
        <end position="177"/>
    </location>
</feature>
<dbReference type="SUPFAM" id="SSF56524">
    <property type="entry name" value="Oxidoreductase molybdopterin-binding domain"/>
    <property type="match status" value="1"/>
</dbReference>
<name>A0ABD3RVS6_9STRA</name>
<dbReference type="InterPro" id="IPR008335">
    <property type="entry name" value="Mopterin_OxRdtase_euk"/>
</dbReference>
<protein>
    <recommendedName>
        <fullName evidence="4">Cytochrome b5 heme-binding domain-containing protein</fullName>
    </recommendedName>
</protein>
<keyword evidence="1" id="KW-0349">Heme</keyword>
<dbReference type="SUPFAM" id="SSF55856">
    <property type="entry name" value="Cytochrome b5-like heme/steroid binding domain"/>
    <property type="match status" value="1"/>
</dbReference>
<proteinExistence type="predicted"/>
<dbReference type="PROSITE" id="PS50255">
    <property type="entry name" value="CYTOCHROME_B5_2"/>
    <property type="match status" value="1"/>
</dbReference>
<dbReference type="Proteomes" id="UP001530377">
    <property type="component" value="Unassembled WGS sequence"/>
</dbReference>